<reference evidence="4" key="1">
    <citation type="submission" date="2014-12" db="EMBL/GenBank/DDBJ databases">
        <authorList>
            <person name="Huang H.-H."/>
            <person name="Chen S.-C."/>
            <person name="Lai M.-C."/>
        </authorList>
    </citation>
    <scope>NUCLEOTIDE SEQUENCE</scope>
    <source>
        <strain evidence="4">K1F9705b</strain>
    </source>
</reference>
<dbReference type="Gene3D" id="3.10.20.10">
    <property type="match status" value="1"/>
</dbReference>
<comment type="subcellular location">
    <subcellularLocation>
        <location evidence="3">Cytoplasm</location>
    </subcellularLocation>
</comment>
<evidence type="ECO:0000256" key="1">
    <source>
        <dbReference type="ARBA" id="ARBA00022490"/>
    </source>
</evidence>
<comment type="similarity">
    <text evidence="3">Belongs to the FdhD family.</text>
</comment>
<sequence length="256" mass="27444">MFKKLPILRVMGDSFSEELHPVVEEVPVAVIVNGRHTLTSMTSPVMLREFVIGYLYTERIIRSLDDIESIRIEDATVSVLTKNPFEILVSKKTVLSGCGGTSSFLDSTHLPQAPQGFQISPGVIQSAVKAGLESDLHVETGGIHIVGLFDKEGVAIRIVEDIGRHNALDRLIGFSLEAGIDLSGTFIICSGRISSEIARKCLIAGIPIVASRGATTTLAVTIAKQANLTLIGFVRSNRMNIYSGAERIAGAQTLSG</sequence>
<dbReference type="Pfam" id="PF02634">
    <property type="entry name" value="FdhD-NarQ"/>
    <property type="match status" value="1"/>
</dbReference>
<protein>
    <recommendedName>
        <fullName evidence="3">Sulfur carrier protein FdhD</fullName>
    </recommendedName>
</protein>
<dbReference type="EMBL" id="JWHL01000004">
    <property type="protein sequence ID" value="MBR1368789.1"/>
    <property type="molecule type" value="Genomic_DNA"/>
</dbReference>
<evidence type="ECO:0000256" key="3">
    <source>
        <dbReference type="HAMAP-Rule" id="MF_00187"/>
    </source>
</evidence>
<dbReference type="Proteomes" id="UP000730161">
    <property type="component" value="Unassembled WGS sequence"/>
</dbReference>
<keyword evidence="1 3" id="KW-0963">Cytoplasm</keyword>
<dbReference type="InterPro" id="IPR003786">
    <property type="entry name" value="FdhD"/>
</dbReference>
<dbReference type="GO" id="GO:0016783">
    <property type="term" value="F:sulfurtransferase activity"/>
    <property type="evidence" value="ECO:0007669"/>
    <property type="project" value="InterPro"/>
</dbReference>
<dbReference type="PANTHER" id="PTHR30592">
    <property type="entry name" value="FORMATE DEHYDROGENASE"/>
    <property type="match status" value="1"/>
</dbReference>
<evidence type="ECO:0000313" key="4">
    <source>
        <dbReference type="EMBL" id="MBR1368789.1"/>
    </source>
</evidence>
<keyword evidence="2 3" id="KW-0501">Molybdenum cofactor biosynthesis</keyword>
<comment type="function">
    <text evidence="3">Required for formate dehydrogenase (FDH) activity. Acts as a sulfur carrier protein that transfers sulfur from IscS to the molybdenum cofactor prior to its insertion into FDH.</text>
</comment>
<dbReference type="PIRSF" id="PIRSF015626">
    <property type="entry name" value="FdhD"/>
    <property type="match status" value="1"/>
</dbReference>
<dbReference type="SUPFAM" id="SSF53927">
    <property type="entry name" value="Cytidine deaminase-like"/>
    <property type="match status" value="1"/>
</dbReference>
<dbReference type="Gene3D" id="3.40.140.10">
    <property type="entry name" value="Cytidine Deaminase, domain 2"/>
    <property type="match status" value="1"/>
</dbReference>
<dbReference type="InterPro" id="IPR016193">
    <property type="entry name" value="Cytidine_deaminase-like"/>
</dbReference>
<dbReference type="PANTHER" id="PTHR30592:SF1">
    <property type="entry name" value="SULFUR CARRIER PROTEIN FDHD"/>
    <property type="match status" value="1"/>
</dbReference>
<evidence type="ECO:0000256" key="2">
    <source>
        <dbReference type="ARBA" id="ARBA00023150"/>
    </source>
</evidence>
<dbReference type="GO" id="GO:0097163">
    <property type="term" value="F:sulfur carrier activity"/>
    <property type="evidence" value="ECO:0007669"/>
    <property type="project" value="UniProtKB-UniRule"/>
</dbReference>
<gene>
    <name evidence="3" type="primary">fdhD</name>
    <name evidence="4" type="ORF">RJ53_04400</name>
</gene>
<organism evidence="4 5">
    <name type="scientific">Methanocalculus chunghsingensis</name>
    <dbReference type="NCBI Taxonomy" id="156457"/>
    <lineage>
        <taxon>Archaea</taxon>
        <taxon>Methanobacteriati</taxon>
        <taxon>Methanobacteriota</taxon>
        <taxon>Stenosarchaea group</taxon>
        <taxon>Methanomicrobia</taxon>
        <taxon>Methanomicrobiales</taxon>
        <taxon>Methanocalculaceae</taxon>
        <taxon>Methanocalculus</taxon>
    </lineage>
</organism>
<dbReference type="AlphaFoldDB" id="A0A8J7W5Q4"/>
<feature type="binding site" evidence="3">
    <location>
        <begin position="233"/>
        <end position="238"/>
    </location>
    <ligand>
        <name>Mo-bis(molybdopterin guanine dinucleotide)</name>
        <dbReference type="ChEBI" id="CHEBI:60539"/>
    </ligand>
</feature>
<dbReference type="HAMAP" id="MF_00187">
    <property type="entry name" value="FdhD"/>
    <property type="match status" value="1"/>
</dbReference>
<accession>A0A8J7W5Q4</accession>
<dbReference type="GO" id="GO:0006777">
    <property type="term" value="P:Mo-molybdopterin cofactor biosynthetic process"/>
    <property type="evidence" value="ECO:0007669"/>
    <property type="project" value="UniProtKB-UniRule"/>
</dbReference>
<keyword evidence="5" id="KW-1185">Reference proteome</keyword>
<feature type="active site" description="Cysteine persulfide intermediate" evidence="3">
    <location>
        <position position="98"/>
    </location>
</feature>
<dbReference type="NCBIfam" id="TIGR00129">
    <property type="entry name" value="fdhD_narQ"/>
    <property type="match status" value="1"/>
</dbReference>
<evidence type="ECO:0000313" key="5">
    <source>
        <dbReference type="Proteomes" id="UP000730161"/>
    </source>
</evidence>
<dbReference type="GO" id="GO:0005737">
    <property type="term" value="C:cytoplasm"/>
    <property type="evidence" value="ECO:0007669"/>
    <property type="project" value="UniProtKB-SubCell"/>
</dbReference>
<comment type="caution">
    <text evidence="4">The sequence shown here is derived from an EMBL/GenBank/DDBJ whole genome shotgun (WGS) entry which is preliminary data.</text>
</comment>
<name>A0A8J7W5Q4_9EURY</name>
<proteinExistence type="inferred from homology"/>